<organism evidence="2 3">
    <name type="scientific">Danionella cerebrum</name>
    <dbReference type="NCBI Taxonomy" id="2873325"/>
    <lineage>
        <taxon>Eukaryota</taxon>
        <taxon>Metazoa</taxon>
        <taxon>Chordata</taxon>
        <taxon>Craniata</taxon>
        <taxon>Vertebrata</taxon>
        <taxon>Euteleostomi</taxon>
        <taxon>Actinopterygii</taxon>
        <taxon>Neopterygii</taxon>
        <taxon>Teleostei</taxon>
        <taxon>Ostariophysi</taxon>
        <taxon>Cypriniformes</taxon>
        <taxon>Danionidae</taxon>
        <taxon>Danioninae</taxon>
        <taxon>Danionella</taxon>
    </lineage>
</organism>
<sequence length="133" mass="14872">MKTLENLLSSSTQNLHQLLQDEGLCSLDSELPAISAKVDHHSTSSTKLLHQKRVQQPRLCTSPGSSVATVHAPSSARRLHFYITQAHLHPILPSFSRSRNSGDWDEDEKRCPVEPFSNSTAHRMGNKEREASF</sequence>
<feature type="region of interest" description="Disordered" evidence="1">
    <location>
        <begin position="93"/>
        <end position="133"/>
    </location>
</feature>
<feature type="compositionally biased region" description="Polar residues" evidence="1">
    <location>
        <begin position="58"/>
        <end position="67"/>
    </location>
</feature>
<dbReference type="Proteomes" id="UP000316079">
    <property type="component" value="Unassembled WGS sequence"/>
</dbReference>
<reference evidence="2 3" key="1">
    <citation type="journal article" date="2019" name="Sci. Data">
        <title>Hybrid genome assembly and annotation of Danionella translucida.</title>
        <authorList>
            <person name="Kadobianskyi M."/>
            <person name="Schulze L."/>
            <person name="Schuelke M."/>
            <person name="Judkewitz B."/>
        </authorList>
    </citation>
    <scope>NUCLEOTIDE SEQUENCE [LARGE SCALE GENOMIC DNA]</scope>
    <source>
        <strain evidence="2 3">Bolton</strain>
    </source>
</reference>
<dbReference type="AlphaFoldDB" id="A0A553MXU5"/>
<evidence type="ECO:0000313" key="3">
    <source>
        <dbReference type="Proteomes" id="UP000316079"/>
    </source>
</evidence>
<proteinExistence type="predicted"/>
<protein>
    <submittedName>
        <fullName evidence="2">Uncharacterized protein</fullName>
    </submittedName>
</protein>
<dbReference type="EMBL" id="SRMA01027213">
    <property type="protein sequence ID" value="TRY58024.1"/>
    <property type="molecule type" value="Genomic_DNA"/>
</dbReference>
<feature type="region of interest" description="Disordered" evidence="1">
    <location>
        <begin position="42"/>
        <end position="67"/>
    </location>
</feature>
<keyword evidence="3" id="KW-1185">Reference proteome</keyword>
<accession>A0A553MXU5</accession>
<gene>
    <name evidence="2" type="ORF">DNTS_034777</name>
</gene>
<name>A0A553MXU5_9TELE</name>
<dbReference type="OrthoDB" id="10014838at2759"/>
<evidence type="ECO:0000256" key="1">
    <source>
        <dbReference type="SAM" id="MobiDB-lite"/>
    </source>
</evidence>
<evidence type="ECO:0000313" key="2">
    <source>
        <dbReference type="EMBL" id="TRY58024.1"/>
    </source>
</evidence>
<comment type="caution">
    <text evidence="2">The sequence shown here is derived from an EMBL/GenBank/DDBJ whole genome shotgun (WGS) entry which is preliminary data.</text>
</comment>